<evidence type="ECO:0000313" key="3">
    <source>
        <dbReference type="EMBL" id="EMD84426.1"/>
    </source>
</evidence>
<dbReference type="AlphaFoldDB" id="M2TRM3"/>
<evidence type="ECO:0000259" key="2">
    <source>
        <dbReference type="Pfam" id="PF07811"/>
    </source>
</evidence>
<dbReference type="RefSeq" id="WP_008599772.1">
    <property type="nucleotide sequence ID" value="NZ_AMRV01000001.1"/>
</dbReference>
<dbReference type="Proteomes" id="UP000011717">
    <property type="component" value="Unassembled WGS sequence"/>
</dbReference>
<dbReference type="EMBL" id="AMRV01000001">
    <property type="protein sequence ID" value="EMD84426.1"/>
    <property type="molecule type" value="Genomic_DNA"/>
</dbReference>
<sequence>MSKTLRRCEEGSTIVEFAIVAPVLLMMIAGAVELGYMAMVRSSLEGATIAAARQALTGACPEEREGRMRTFITERLAAYRTATTEPEILIRNYGERMSDVGTMEPFEDENGNGEFDLGEKYDDVNADGEWGDRGTVGDLGGPGDVVYYEANLAISPLFPFLKWVAPGDPFHMHSATVVRNEPVFATHCNGGMA</sequence>
<evidence type="ECO:0000313" key="4">
    <source>
        <dbReference type="Proteomes" id="UP000011717"/>
    </source>
</evidence>
<dbReference type="Pfam" id="PF07811">
    <property type="entry name" value="TadE"/>
    <property type="match status" value="1"/>
</dbReference>
<organism evidence="3 4">
    <name type="scientific">Pacificimonas flava</name>
    <dbReference type="NCBI Taxonomy" id="1234595"/>
    <lineage>
        <taxon>Bacteria</taxon>
        <taxon>Pseudomonadati</taxon>
        <taxon>Pseudomonadota</taxon>
        <taxon>Alphaproteobacteria</taxon>
        <taxon>Sphingomonadales</taxon>
        <taxon>Sphingosinicellaceae</taxon>
        <taxon>Pacificimonas</taxon>
    </lineage>
</organism>
<dbReference type="InterPro" id="IPR012495">
    <property type="entry name" value="TadE-like_dom"/>
</dbReference>
<proteinExistence type="predicted"/>
<keyword evidence="4" id="KW-1185">Reference proteome</keyword>
<comment type="caution">
    <text evidence="3">The sequence shown here is derived from an EMBL/GenBank/DDBJ whole genome shotgun (WGS) entry which is preliminary data.</text>
</comment>
<feature type="transmembrane region" description="Helical" evidence="1">
    <location>
        <begin position="12"/>
        <end position="32"/>
    </location>
</feature>
<protein>
    <recommendedName>
        <fullName evidence="2">TadE-like domain-containing protein</fullName>
    </recommendedName>
</protein>
<keyword evidence="1" id="KW-0472">Membrane</keyword>
<feature type="domain" description="TadE-like" evidence="2">
    <location>
        <begin position="11"/>
        <end position="53"/>
    </location>
</feature>
<dbReference type="OrthoDB" id="7306064at2"/>
<reference evidence="3 4" key="1">
    <citation type="journal article" date="2013" name="Genome Announc.">
        <title>Draft Genome Sequence of Strain JLT2015T, Belonging to the Family Sphingomonadaceae of the Alphaproteobacteria.</title>
        <authorList>
            <person name="Tang K."/>
            <person name="Liu K."/>
            <person name="Li S."/>
            <person name="Jiao N."/>
        </authorList>
    </citation>
    <scope>NUCLEOTIDE SEQUENCE [LARGE SCALE GENOMIC DNA]</scope>
    <source>
        <strain evidence="3 4">JLT2015</strain>
    </source>
</reference>
<name>M2TRM3_9SPHN</name>
<keyword evidence="1" id="KW-0812">Transmembrane</keyword>
<evidence type="ECO:0000256" key="1">
    <source>
        <dbReference type="SAM" id="Phobius"/>
    </source>
</evidence>
<keyword evidence="1" id="KW-1133">Transmembrane helix</keyword>
<gene>
    <name evidence="3" type="ORF">C725_0356</name>
</gene>
<accession>M2TRM3</accession>